<dbReference type="PANTHER" id="PTHR11857:SF43">
    <property type="entry name" value="GEO07291P1-RELATED"/>
    <property type="match status" value="1"/>
</dbReference>
<feature type="chain" id="PRO_5004656167" evidence="7">
    <location>
        <begin position="18"/>
        <end position="429"/>
    </location>
</feature>
<evidence type="ECO:0000313" key="9">
    <source>
        <dbReference type="Proteomes" id="UP000030742"/>
    </source>
</evidence>
<organism evidence="8 9">
    <name type="scientific">Dendroctonus ponderosae</name>
    <name type="common">Mountain pine beetle</name>
    <dbReference type="NCBI Taxonomy" id="77166"/>
    <lineage>
        <taxon>Eukaryota</taxon>
        <taxon>Metazoa</taxon>
        <taxon>Ecdysozoa</taxon>
        <taxon>Arthropoda</taxon>
        <taxon>Hexapoda</taxon>
        <taxon>Insecta</taxon>
        <taxon>Pterygota</taxon>
        <taxon>Neoptera</taxon>
        <taxon>Endopterygota</taxon>
        <taxon>Coleoptera</taxon>
        <taxon>Polyphaga</taxon>
        <taxon>Cucujiformia</taxon>
        <taxon>Curculionidae</taxon>
        <taxon>Scolytinae</taxon>
        <taxon>Dendroctonus</taxon>
    </lineage>
</organism>
<sequence length="429" mass="47353">MMRCLFLVAIILVAVRAQILSQSEKEKMRAIHEGCMKETGADQALIHKAVKGEYVDDPKLKNQIFCVTQKIGFTDESGEIMKDLTVKKLTEKFKNEKVINAAVEKCVDKKATPSDTAFEFVKCLHSYAPEDFIKCSIITVTDKVHQNESHVCYFDCGHSCGFRKLLGVVFAVNADLTEEQKQKIVANGKACVADTGADPELIKAARQGKFADDAKLKDFALCMSKKIGFQNEAGEIQSDVVQQKLGSAIGDNEAAKKLVEKCLVSKGSGEETAIQSFKCYYENTPTHIAPKSSKAIMQLLFAAVLVIALVQVNSLTDKQKELLTQHYNQCVAISKVDQAVLQKARAGDFANDPNLKTHIKCISEKIGFQGTDGKFRRDVIEKKLKETIPGDNAKNAKLIETCVVANKDPKLQAFNAFKCLYTNAKINLL</sequence>
<feature type="signal peptide" evidence="7">
    <location>
        <begin position="1"/>
        <end position="17"/>
    </location>
</feature>
<dbReference type="FunFam" id="1.10.238.20:FF:000001">
    <property type="entry name" value="General odorant-binding protein lush"/>
    <property type="match status" value="2"/>
</dbReference>
<dbReference type="GO" id="GO:0005549">
    <property type="term" value="F:odorant binding"/>
    <property type="evidence" value="ECO:0007669"/>
    <property type="project" value="InterPro"/>
</dbReference>
<dbReference type="CDD" id="cd23992">
    <property type="entry name" value="PBP_GOBP"/>
    <property type="match status" value="3"/>
</dbReference>
<name>U4UHI4_DENPD</name>
<evidence type="ECO:0000256" key="3">
    <source>
        <dbReference type="ARBA" id="ARBA00022525"/>
    </source>
</evidence>
<reference evidence="8 9" key="1">
    <citation type="journal article" date="2013" name="Genome Biol.">
        <title>Draft genome of the mountain pine beetle, Dendroctonus ponderosae Hopkins, a major forest pest.</title>
        <authorList>
            <person name="Keeling C.I."/>
            <person name="Yuen M.M."/>
            <person name="Liao N.Y."/>
            <person name="Docking T.R."/>
            <person name="Chan S.K."/>
            <person name="Taylor G.A."/>
            <person name="Palmquist D.L."/>
            <person name="Jackman S.D."/>
            <person name="Nguyen A."/>
            <person name="Li M."/>
            <person name="Henderson H."/>
            <person name="Janes J.K."/>
            <person name="Zhao Y."/>
            <person name="Pandoh P."/>
            <person name="Moore R."/>
            <person name="Sperling F.A."/>
            <person name="Huber D.P."/>
            <person name="Birol I."/>
            <person name="Jones S.J."/>
            <person name="Bohlmann J."/>
        </authorList>
    </citation>
    <scope>NUCLEOTIDE SEQUENCE</scope>
</reference>
<accession>U4UHI4</accession>
<dbReference type="EMBL" id="KB632326">
    <property type="protein sequence ID" value="ERL92487.1"/>
    <property type="molecule type" value="Genomic_DNA"/>
</dbReference>
<keyword evidence="3" id="KW-0964">Secreted</keyword>
<evidence type="ECO:0000313" key="8">
    <source>
        <dbReference type="EMBL" id="ERL92487.1"/>
    </source>
</evidence>
<keyword evidence="5" id="KW-0325">Glycoprotein</keyword>
<dbReference type="InterPro" id="IPR036728">
    <property type="entry name" value="PBP_GOBP_sf"/>
</dbReference>
<dbReference type="AlphaFoldDB" id="U4UHI4"/>
<evidence type="ECO:0000256" key="4">
    <source>
        <dbReference type="ARBA" id="ARBA00022729"/>
    </source>
</evidence>
<evidence type="ECO:0000256" key="1">
    <source>
        <dbReference type="ARBA" id="ARBA00004613"/>
    </source>
</evidence>
<protein>
    <submittedName>
        <fullName evidence="8">Uncharacterized protein</fullName>
    </submittedName>
</protein>
<evidence type="ECO:0000256" key="2">
    <source>
        <dbReference type="ARBA" id="ARBA00008098"/>
    </source>
</evidence>
<dbReference type="InterPro" id="IPR006170">
    <property type="entry name" value="PBP/GOBP"/>
</dbReference>
<comment type="subcellular location">
    <subcellularLocation>
        <location evidence="1">Secreted</location>
    </subcellularLocation>
</comment>
<evidence type="ECO:0000256" key="5">
    <source>
        <dbReference type="ARBA" id="ARBA00023180"/>
    </source>
</evidence>
<dbReference type="OrthoDB" id="8194670at2759"/>
<comment type="similarity">
    <text evidence="2">Belongs to the PBP/GOBP family.</text>
</comment>
<dbReference type="Proteomes" id="UP000030742">
    <property type="component" value="Unassembled WGS sequence"/>
</dbReference>
<evidence type="ECO:0000256" key="7">
    <source>
        <dbReference type="SAM" id="SignalP"/>
    </source>
</evidence>
<keyword evidence="4 7" id="KW-0732">Signal</keyword>
<dbReference type="GO" id="GO:0005615">
    <property type="term" value="C:extracellular space"/>
    <property type="evidence" value="ECO:0007669"/>
    <property type="project" value="TreeGrafter"/>
</dbReference>
<dbReference type="PANTHER" id="PTHR11857">
    <property type="entry name" value="ODORANT BINDING PROTEIN-RELATED"/>
    <property type="match status" value="1"/>
</dbReference>
<gene>
    <name evidence="8" type="ORF">D910_09800</name>
</gene>
<dbReference type="SMART" id="SM00708">
    <property type="entry name" value="PhBP"/>
    <property type="match status" value="3"/>
</dbReference>
<dbReference type="Gene3D" id="1.10.238.20">
    <property type="entry name" value="Pheromone/general odorant binding protein domain"/>
    <property type="match status" value="3"/>
</dbReference>
<dbReference type="GO" id="GO:0007608">
    <property type="term" value="P:sensory perception of smell"/>
    <property type="evidence" value="ECO:0007669"/>
    <property type="project" value="TreeGrafter"/>
</dbReference>
<dbReference type="Pfam" id="PF01395">
    <property type="entry name" value="PBP_GOBP"/>
    <property type="match status" value="3"/>
</dbReference>
<evidence type="ECO:0000256" key="6">
    <source>
        <dbReference type="ARBA" id="ARBA00056866"/>
    </source>
</evidence>
<dbReference type="SUPFAM" id="SSF47565">
    <property type="entry name" value="Insect pheromone/odorant-binding proteins"/>
    <property type="match status" value="3"/>
</dbReference>
<comment type="function">
    <text evidence="6">May be a carrier protein for lipids.</text>
</comment>
<proteinExistence type="inferred from homology"/>